<evidence type="ECO:0008006" key="4">
    <source>
        <dbReference type="Google" id="ProtNLM"/>
    </source>
</evidence>
<reference evidence="2 3" key="1">
    <citation type="submission" date="2024-04" db="EMBL/GenBank/DDBJ databases">
        <title>Arthrobacter sp. from Plains bison fecal sample.</title>
        <authorList>
            <person name="Ruzzini A."/>
        </authorList>
    </citation>
    <scope>NUCLEOTIDE SEQUENCE [LARGE SCALE GENOMIC DNA]</scope>
    <source>
        <strain evidence="2 3">EINP1</strain>
    </source>
</reference>
<accession>A0ABZ3A0C6</accession>
<keyword evidence="3" id="KW-1185">Reference proteome</keyword>
<dbReference type="EMBL" id="CP151657">
    <property type="protein sequence ID" value="WZP17101.1"/>
    <property type="molecule type" value="Genomic_DNA"/>
</dbReference>
<sequence length="268" mass="27217">MMLSLAACGPTAEQLKARESVTSAAPVPAAPSPTPAAPTPSVPAAPSPEPPPTPEPLKVGVSGSQAGMAQPVQDACQFLLRRDPAALPADEAASCVRAAMDAGGGATQTLETSSSWLPPGTHTLEFTTAPEFALTLENPDLDLRITAGAGGGSVDTGGGRIAADPGGTPEEAYAAVLASAAELTVNPERVAELIAGSAALTVDYDAVLNGAVRTKISGVRPGGRTDDMMPTEVTLWLDDYYRPVRFELTGRVRGITSSITAVNSGWAS</sequence>
<name>A0ABZ3A0C6_9MICC</name>
<dbReference type="RefSeq" id="WP_342024697.1">
    <property type="nucleotide sequence ID" value="NZ_CP151657.1"/>
</dbReference>
<protein>
    <recommendedName>
        <fullName evidence="4">LppX_LprAFG lipoprotein</fullName>
    </recommendedName>
</protein>
<gene>
    <name evidence="2" type="ORF">AAE021_05950</name>
</gene>
<feature type="compositionally biased region" description="Pro residues" evidence="1">
    <location>
        <begin position="28"/>
        <end position="55"/>
    </location>
</feature>
<organism evidence="2 3">
    <name type="scientific">Arthrobacter citreus</name>
    <dbReference type="NCBI Taxonomy" id="1670"/>
    <lineage>
        <taxon>Bacteria</taxon>
        <taxon>Bacillati</taxon>
        <taxon>Actinomycetota</taxon>
        <taxon>Actinomycetes</taxon>
        <taxon>Micrococcales</taxon>
        <taxon>Micrococcaceae</taxon>
        <taxon>Arthrobacter</taxon>
    </lineage>
</organism>
<evidence type="ECO:0000313" key="3">
    <source>
        <dbReference type="Proteomes" id="UP001448858"/>
    </source>
</evidence>
<proteinExistence type="predicted"/>
<evidence type="ECO:0000313" key="2">
    <source>
        <dbReference type="EMBL" id="WZP17101.1"/>
    </source>
</evidence>
<dbReference type="Proteomes" id="UP001448858">
    <property type="component" value="Chromosome"/>
</dbReference>
<feature type="region of interest" description="Disordered" evidence="1">
    <location>
        <begin position="1"/>
        <end position="68"/>
    </location>
</feature>
<evidence type="ECO:0000256" key="1">
    <source>
        <dbReference type="SAM" id="MobiDB-lite"/>
    </source>
</evidence>